<name>A0A1I6W702_9RHOB</name>
<dbReference type="InterPro" id="IPR050678">
    <property type="entry name" value="DNA_Partitioning_ATPase"/>
</dbReference>
<dbReference type="OrthoDB" id="113462at2"/>
<evidence type="ECO:0000259" key="1">
    <source>
        <dbReference type="Pfam" id="PF13614"/>
    </source>
</evidence>
<protein>
    <submittedName>
        <fullName evidence="2">Chromosome partitioning protein</fullName>
    </submittedName>
</protein>
<dbReference type="Proteomes" id="UP000199392">
    <property type="component" value="Unassembled WGS sequence"/>
</dbReference>
<dbReference type="AlphaFoldDB" id="A0A1I6W702"/>
<evidence type="ECO:0000313" key="3">
    <source>
        <dbReference type="Proteomes" id="UP000199392"/>
    </source>
</evidence>
<proteinExistence type="predicted"/>
<organism evidence="2 3">
    <name type="scientific">Alloyangia pacifica</name>
    <dbReference type="NCBI Taxonomy" id="311180"/>
    <lineage>
        <taxon>Bacteria</taxon>
        <taxon>Pseudomonadati</taxon>
        <taxon>Pseudomonadota</taxon>
        <taxon>Alphaproteobacteria</taxon>
        <taxon>Rhodobacterales</taxon>
        <taxon>Roseobacteraceae</taxon>
        <taxon>Alloyangia</taxon>
    </lineage>
</organism>
<dbReference type="Gene3D" id="3.40.50.300">
    <property type="entry name" value="P-loop containing nucleotide triphosphate hydrolases"/>
    <property type="match status" value="1"/>
</dbReference>
<reference evidence="3" key="1">
    <citation type="submission" date="2016-10" db="EMBL/GenBank/DDBJ databases">
        <authorList>
            <person name="Varghese N."/>
            <person name="Submissions S."/>
        </authorList>
    </citation>
    <scope>NUCLEOTIDE SEQUENCE [LARGE SCALE GENOMIC DNA]</scope>
    <source>
        <strain evidence="3">DSM 26894</strain>
    </source>
</reference>
<dbReference type="PANTHER" id="PTHR13696">
    <property type="entry name" value="P-LOOP CONTAINING NUCLEOSIDE TRIPHOSPHATE HYDROLASE"/>
    <property type="match status" value="1"/>
</dbReference>
<sequence length="247" mass="26881">MQTIVIANNKGGVGKTTTASQLAYYLIRDGYSVIAVDLDGQRNLTSALQGARLVGNALEMVETRKPPEFTVAPGELVLIEGDRDVPVNSDDEGLRSVVEVLGGLGGGDFCIIDTPPAFTGLVYGALIAADFMLAPIELKRFSLDGVEAVLRAYVQVQQINKEIGFLGLLPSRFDAVKKTERETLRQVIEAYANLIIPHAIRNRTGYEEAEAQGIPVFEVPTRSGKEAAAEFGAFFEWFMQAIEKKED</sequence>
<dbReference type="CDD" id="cd02042">
    <property type="entry name" value="ParAB_family"/>
    <property type="match status" value="1"/>
</dbReference>
<dbReference type="PANTHER" id="PTHR13696:SF99">
    <property type="entry name" value="COBYRINIC ACID AC-DIAMIDE SYNTHASE"/>
    <property type="match status" value="1"/>
</dbReference>
<dbReference type="Pfam" id="PF13614">
    <property type="entry name" value="AAA_31"/>
    <property type="match status" value="1"/>
</dbReference>
<feature type="domain" description="AAA" evidence="1">
    <location>
        <begin position="1"/>
        <end position="162"/>
    </location>
</feature>
<dbReference type="InterPro" id="IPR027417">
    <property type="entry name" value="P-loop_NTPase"/>
</dbReference>
<dbReference type="STRING" id="311180.SAMN04488050_115102"/>
<dbReference type="InterPro" id="IPR025669">
    <property type="entry name" value="AAA_dom"/>
</dbReference>
<keyword evidence="3" id="KW-1185">Reference proteome</keyword>
<dbReference type="SUPFAM" id="SSF52540">
    <property type="entry name" value="P-loop containing nucleoside triphosphate hydrolases"/>
    <property type="match status" value="1"/>
</dbReference>
<accession>A0A1I6W702</accession>
<gene>
    <name evidence="2" type="ORF">SAMN04488050_115102</name>
</gene>
<dbReference type="EMBL" id="FOZW01000015">
    <property type="protein sequence ID" value="SFT21722.1"/>
    <property type="molecule type" value="Genomic_DNA"/>
</dbReference>
<dbReference type="RefSeq" id="WP_092430623.1">
    <property type="nucleotide sequence ID" value="NZ_FNCL01000021.1"/>
</dbReference>
<evidence type="ECO:0000313" key="2">
    <source>
        <dbReference type="EMBL" id="SFT21722.1"/>
    </source>
</evidence>
<dbReference type="PIRSF" id="PIRSF009320">
    <property type="entry name" value="Nuc_binding_HP_1000"/>
    <property type="match status" value="1"/>
</dbReference>